<evidence type="ECO:0000256" key="4">
    <source>
        <dbReference type="ARBA" id="ARBA00022679"/>
    </source>
</evidence>
<organism evidence="7 8">
    <name type="scientific">Sulfitobacter undariae</name>
    <dbReference type="NCBI Taxonomy" id="1563671"/>
    <lineage>
        <taxon>Bacteria</taxon>
        <taxon>Pseudomonadati</taxon>
        <taxon>Pseudomonadota</taxon>
        <taxon>Alphaproteobacteria</taxon>
        <taxon>Rhodobacterales</taxon>
        <taxon>Roseobacteraceae</taxon>
        <taxon>Sulfitobacter</taxon>
    </lineage>
</organism>
<dbReference type="Pfam" id="PF05175">
    <property type="entry name" value="MTS"/>
    <property type="match status" value="1"/>
</dbReference>
<reference evidence="7 8" key="1">
    <citation type="submission" date="2020-08" db="EMBL/GenBank/DDBJ databases">
        <title>Genomic Encyclopedia of Type Strains, Phase IV (KMG-IV): sequencing the most valuable type-strain genomes for metagenomic binning, comparative biology and taxonomic classification.</title>
        <authorList>
            <person name="Goeker M."/>
        </authorList>
    </citation>
    <scope>NUCLEOTIDE SEQUENCE [LARGE SCALE GENOMIC DNA]</scope>
    <source>
        <strain evidence="7 8">DSM 102234</strain>
    </source>
</reference>
<keyword evidence="2" id="KW-0698">rRNA processing</keyword>
<evidence type="ECO:0000313" key="7">
    <source>
        <dbReference type="EMBL" id="MBB3992586.1"/>
    </source>
</evidence>
<name>A0A7W6E0Q0_9RHOB</name>
<keyword evidence="1" id="KW-0963">Cytoplasm</keyword>
<proteinExistence type="predicted"/>
<protein>
    <submittedName>
        <fullName evidence="7">16S rRNA (Guanine1207-N2)-methyltransferase</fullName>
        <ecNumber evidence="7">2.1.1.172</ecNumber>
    </submittedName>
</protein>
<comment type="caution">
    <text evidence="7">The sequence shown here is derived from an EMBL/GenBank/DDBJ whole genome shotgun (WGS) entry which is preliminary data.</text>
</comment>
<keyword evidence="3 7" id="KW-0489">Methyltransferase</keyword>
<dbReference type="InterPro" id="IPR002052">
    <property type="entry name" value="DNA_methylase_N6_adenine_CS"/>
</dbReference>
<dbReference type="AlphaFoldDB" id="A0A7W6E0Q0"/>
<feature type="domain" description="Methyltransferase small" evidence="6">
    <location>
        <begin position="158"/>
        <end position="320"/>
    </location>
</feature>
<dbReference type="PANTHER" id="PTHR47816">
    <property type="entry name" value="RIBOSOMAL RNA SMALL SUBUNIT METHYLTRANSFERASE C"/>
    <property type="match status" value="1"/>
</dbReference>
<dbReference type="SUPFAM" id="SSF53335">
    <property type="entry name" value="S-adenosyl-L-methionine-dependent methyltransferases"/>
    <property type="match status" value="1"/>
</dbReference>
<dbReference type="InterPro" id="IPR029063">
    <property type="entry name" value="SAM-dependent_MTases_sf"/>
</dbReference>
<keyword evidence="8" id="KW-1185">Reference proteome</keyword>
<dbReference type="PROSITE" id="PS00092">
    <property type="entry name" value="N6_MTASE"/>
    <property type="match status" value="1"/>
</dbReference>
<dbReference type="RefSeq" id="WP_184561880.1">
    <property type="nucleotide sequence ID" value="NZ_JACIEI010000001.1"/>
</dbReference>
<evidence type="ECO:0000256" key="5">
    <source>
        <dbReference type="ARBA" id="ARBA00022691"/>
    </source>
</evidence>
<evidence type="ECO:0000259" key="6">
    <source>
        <dbReference type="Pfam" id="PF05175"/>
    </source>
</evidence>
<keyword evidence="4 7" id="KW-0808">Transferase</keyword>
<dbReference type="GO" id="GO:0003676">
    <property type="term" value="F:nucleic acid binding"/>
    <property type="evidence" value="ECO:0007669"/>
    <property type="project" value="InterPro"/>
</dbReference>
<dbReference type="CDD" id="cd02440">
    <property type="entry name" value="AdoMet_MTases"/>
    <property type="match status" value="1"/>
</dbReference>
<evidence type="ECO:0000256" key="3">
    <source>
        <dbReference type="ARBA" id="ARBA00022603"/>
    </source>
</evidence>
<evidence type="ECO:0000313" key="8">
    <source>
        <dbReference type="Proteomes" id="UP000530268"/>
    </source>
</evidence>
<dbReference type="Gene3D" id="3.40.50.150">
    <property type="entry name" value="Vaccinia Virus protein VP39"/>
    <property type="match status" value="2"/>
</dbReference>
<accession>A0A7W6E0Q0</accession>
<evidence type="ECO:0000256" key="2">
    <source>
        <dbReference type="ARBA" id="ARBA00022552"/>
    </source>
</evidence>
<dbReference type="InterPro" id="IPR007848">
    <property type="entry name" value="Small_mtfrase_dom"/>
</dbReference>
<gene>
    <name evidence="7" type="ORF">GGR95_000205</name>
</gene>
<keyword evidence="5" id="KW-0949">S-adenosyl-L-methionine</keyword>
<dbReference type="GO" id="GO:0052914">
    <property type="term" value="F:16S rRNA (guanine(1207)-N(2))-methyltransferase activity"/>
    <property type="evidence" value="ECO:0007669"/>
    <property type="project" value="UniProtKB-EC"/>
</dbReference>
<dbReference type="PANTHER" id="PTHR47816:SF4">
    <property type="entry name" value="RIBOSOMAL RNA SMALL SUBUNIT METHYLTRANSFERASE C"/>
    <property type="match status" value="1"/>
</dbReference>
<sequence>MIDSRLPLALNGGGLEWPEEGTIAVFAPAADVDLDGIPKDRAEIILDFYPAYAAWEARGFKVDVGRDARCAAAVVCLPRAKHEARALIAQACALSDGVVVIDGQKTDGIEGILKAMRARVTVHGPVTKAHGKLFWINAPAADCFVDWAAGPEMTDGGFWTAPGVFSADGVDLASALLADALPEKLGKHVCDLGAGWGFLSAHVLSREGVEAVHLVEAGHTALECARRNVTDPRAHFHWADGTDWDPAHKVDTVVMNPPFHVGRAAEPQIGQAFVASAARLLSSQGHLWMVANRHLPYEAELKTRFVQVEEVGGDGRFKIFHACRPLRKKR</sequence>
<dbReference type="InterPro" id="IPR046977">
    <property type="entry name" value="RsmC/RlmG"/>
</dbReference>
<dbReference type="Proteomes" id="UP000530268">
    <property type="component" value="Unassembled WGS sequence"/>
</dbReference>
<dbReference type="EMBL" id="JACIEI010000001">
    <property type="protein sequence ID" value="MBB3992586.1"/>
    <property type="molecule type" value="Genomic_DNA"/>
</dbReference>
<dbReference type="EC" id="2.1.1.172" evidence="7"/>
<evidence type="ECO:0000256" key="1">
    <source>
        <dbReference type="ARBA" id="ARBA00022490"/>
    </source>
</evidence>